<gene>
    <name evidence="14" type="ORF">UPYG_G00065880</name>
</gene>
<dbReference type="InterPro" id="IPR003599">
    <property type="entry name" value="Ig_sub"/>
</dbReference>
<protein>
    <recommendedName>
        <fullName evidence="13">Ig-like domain-containing protein</fullName>
    </recommendedName>
</protein>
<dbReference type="Gene3D" id="2.60.40.10">
    <property type="entry name" value="Immunoglobulins"/>
    <property type="match status" value="2"/>
</dbReference>
<keyword evidence="6 11" id="KW-0472">Membrane</keyword>
<dbReference type="PANTHER" id="PTHR25466:SF9">
    <property type="entry name" value="FIBRONECTIN TYPE-III DOMAIN-CONTAINING PROTEIN"/>
    <property type="match status" value="1"/>
</dbReference>
<evidence type="ECO:0000256" key="12">
    <source>
        <dbReference type="SAM" id="SignalP"/>
    </source>
</evidence>
<keyword evidence="5 11" id="KW-1133">Transmembrane helix</keyword>
<evidence type="ECO:0000256" key="6">
    <source>
        <dbReference type="ARBA" id="ARBA00023136"/>
    </source>
</evidence>
<keyword evidence="15" id="KW-1185">Reference proteome</keyword>
<evidence type="ECO:0000256" key="9">
    <source>
        <dbReference type="ARBA" id="ARBA00023180"/>
    </source>
</evidence>
<keyword evidence="8" id="KW-0675">Receptor</keyword>
<dbReference type="InterPro" id="IPR036179">
    <property type="entry name" value="Ig-like_dom_sf"/>
</dbReference>
<name>A0ABD0XV51_UMBPY</name>
<keyword evidence="7" id="KW-1015">Disulfide bond</keyword>
<evidence type="ECO:0000313" key="15">
    <source>
        <dbReference type="Proteomes" id="UP001557470"/>
    </source>
</evidence>
<dbReference type="Pfam" id="PF07686">
    <property type="entry name" value="V-set"/>
    <property type="match status" value="1"/>
</dbReference>
<evidence type="ECO:0000256" key="3">
    <source>
        <dbReference type="ARBA" id="ARBA00022692"/>
    </source>
</evidence>
<dbReference type="PANTHER" id="PTHR25466">
    <property type="entry name" value="T-LYMPHOCYTE ACTIVATION ANTIGEN"/>
    <property type="match status" value="1"/>
</dbReference>
<evidence type="ECO:0000259" key="13">
    <source>
        <dbReference type="PROSITE" id="PS50835"/>
    </source>
</evidence>
<keyword evidence="10" id="KW-0393">Immunoglobulin domain</keyword>
<evidence type="ECO:0000256" key="1">
    <source>
        <dbReference type="ARBA" id="ARBA00004251"/>
    </source>
</evidence>
<evidence type="ECO:0000256" key="8">
    <source>
        <dbReference type="ARBA" id="ARBA00023170"/>
    </source>
</evidence>
<dbReference type="SMART" id="SM00409">
    <property type="entry name" value="IG"/>
    <property type="match status" value="2"/>
</dbReference>
<organism evidence="14 15">
    <name type="scientific">Umbra pygmaea</name>
    <name type="common">Eastern mudminnow</name>
    <dbReference type="NCBI Taxonomy" id="75934"/>
    <lineage>
        <taxon>Eukaryota</taxon>
        <taxon>Metazoa</taxon>
        <taxon>Chordata</taxon>
        <taxon>Craniata</taxon>
        <taxon>Vertebrata</taxon>
        <taxon>Euteleostomi</taxon>
        <taxon>Actinopterygii</taxon>
        <taxon>Neopterygii</taxon>
        <taxon>Teleostei</taxon>
        <taxon>Protacanthopterygii</taxon>
        <taxon>Esociformes</taxon>
        <taxon>Umbridae</taxon>
        <taxon>Umbra</taxon>
    </lineage>
</organism>
<evidence type="ECO:0000256" key="10">
    <source>
        <dbReference type="ARBA" id="ARBA00023319"/>
    </source>
</evidence>
<feature type="transmembrane region" description="Helical" evidence="11">
    <location>
        <begin position="262"/>
        <end position="283"/>
    </location>
</feature>
<dbReference type="PROSITE" id="PS50835">
    <property type="entry name" value="IG_LIKE"/>
    <property type="match status" value="1"/>
</dbReference>
<keyword evidence="4 12" id="KW-0732">Signal</keyword>
<feature type="chain" id="PRO_5044750965" description="Ig-like domain-containing protein" evidence="12">
    <location>
        <begin position="25"/>
        <end position="316"/>
    </location>
</feature>
<evidence type="ECO:0000313" key="14">
    <source>
        <dbReference type="EMBL" id="KAL1005936.1"/>
    </source>
</evidence>
<dbReference type="InterPro" id="IPR013106">
    <property type="entry name" value="Ig_V-set"/>
</dbReference>
<dbReference type="GO" id="GO:0005886">
    <property type="term" value="C:plasma membrane"/>
    <property type="evidence" value="ECO:0007669"/>
    <property type="project" value="UniProtKB-SubCell"/>
</dbReference>
<evidence type="ECO:0000256" key="2">
    <source>
        <dbReference type="ARBA" id="ARBA00022475"/>
    </source>
</evidence>
<feature type="domain" description="Ig-like" evidence="13">
    <location>
        <begin position="142"/>
        <end position="233"/>
    </location>
</feature>
<dbReference type="InterPro" id="IPR051713">
    <property type="entry name" value="T-cell_Activation_Regulation"/>
</dbReference>
<keyword evidence="3 11" id="KW-0812">Transmembrane</keyword>
<feature type="signal peptide" evidence="12">
    <location>
        <begin position="1"/>
        <end position="24"/>
    </location>
</feature>
<comment type="subcellular location">
    <subcellularLocation>
        <location evidence="1">Cell membrane</location>
        <topology evidence="1">Single-pass type I membrane protein</topology>
    </subcellularLocation>
</comment>
<evidence type="ECO:0000256" key="4">
    <source>
        <dbReference type="ARBA" id="ARBA00022729"/>
    </source>
</evidence>
<accession>A0ABD0XV51</accession>
<dbReference type="SUPFAM" id="SSF48726">
    <property type="entry name" value="Immunoglobulin"/>
    <property type="match status" value="2"/>
</dbReference>
<dbReference type="InterPro" id="IPR007110">
    <property type="entry name" value="Ig-like_dom"/>
</dbReference>
<reference evidence="14 15" key="1">
    <citation type="submission" date="2024-06" db="EMBL/GenBank/DDBJ databases">
        <authorList>
            <person name="Pan Q."/>
            <person name="Wen M."/>
            <person name="Jouanno E."/>
            <person name="Zahm M."/>
            <person name="Klopp C."/>
            <person name="Cabau C."/>
            <person name="Louis A."/>
            <person name="Berthelot C."/>
            <person name="Parey E."/>
            <person name="Roest Crollius H."/>
            <person name="Montfort J."/>
            <person name="Robinson-Rechavi M."/>
            <person name="Bouchez O."/>
            <person name="Lampietro C."/>
            <person name="Lopez Roques C."/>
            <person name="Donnadieu C."/>
            <person name="Postlethwait J."/>
            <person name="Bobe J."/>
            <person name="Verreycken H."/>
            <person name="Guiguen Y."/>
        </authorList>
    </citation>
    <scope>NUCLEOTIDE SEQUENCE [LARGE SCALE GENOMIC DNA]</scope>
    <source>
        <strain evidence="14">Up_M1</strain>
        <tissue evidence="14">Testis</tissue>
    </source>
</reference>
<dbReference type="EMBL" id="JAGEUA010000002">
    <property type="protein sequence ID" value="KAL1005936.1"/>
    <property type="molecule type" value="Genomic_DNA"/>
</dbReference>
<dbReference type="Proteomes" id="UP001557470">
    <property type="component" value="Unassembled WGS sequence"/>
</dbReference>
<keyword evidence="9" id="KW-0325">Glycoprotein</keyword>
<dbReference type="InterPro" id="IPR013783">
    <property type="entry name" value="Ig-like_fold"/>
</dbReference>
<dbReference type="AlphaFoldDB" id="A0ABD0XV51"/>
<evidence type="ECO:0000256" key="11">
    <source>
        <dbReference type="SAM" id="Phobius"/>
    </source>
</evidence>
<sequence>MFVRSSKMTSSWLFLVICFVFTSASEKFVNLVCKNEYHGVHGQKSLLECIVKPIKPCIITGLTWKIVRGDVTLLEYHGDKISPTPGFTFAEPDWNNRNLNVSLLLTNTKMEDEGEYECVVCTDRGDDIIIVNLSVTAKYTSPEMSSIPENKVKENEAVYIFCNSTGQHGMIWWFNMLGQNCTNDSRLDTKINKDGLFSLSSKLTVEKATSNNSYYTCNVLSVTGAQKETASFQLQFETNGQEQDPNTLEQATSPDNAAITNWLAPVVVIGSLIVGLLIALLFCKRRTQRRPNDHPTSNAYDIEAVKEEIEDLNSTG</sequence>
<comment type="caution">
    <text evidence="14">The sequence shown here is derived from an EMBL/GenBank/DDBJ whole genome shotgun (WGS) entry which is preliminary data.</text>
</comment>
<evidence type="ECO:0000256" key="7">
    <source>
        <dbReference type="ARBA" id="ARBA00023157"/>
    </source>
</evidence>
<evidence type="ECO:0000256" key="5">
    <source>
        <dbReference type="ARBA" id="ARBA00022989"/>
    </source>
</evidence>
<keyword evidence="2" id="KW-1003">Cell membrane</keyword>
<proteinExistence type="predicted"/>